<dbReference type="OrthoDB" id="9801510at2"/>
<evidence type="ECO:0000256" key="2">
    <source>
        <dbReference type="SAM" id="SignalP"/>
    </source>
</evidence>
<feature type="signal peptide" evidence="2">
    <location>
        <begin position="1"/>
        <end position="27"/>
    </location>
</feature>
<dbReference type="Proteomes" id="UP000077037">
    <property type="component" value="Unassembled WGS sequence"/>
</dbReference>
<dbReference type="EC" id="3.1.3.1" evidence="4"/>
<dbReference type="GO" id="GO:0004035">
    <property type="term" value="F:alkaline phosphatase activity"/>
    <property type="evidence" value="ECO:0007669"/>
    <property type="project" value="UniProtKB-EC"/>
</dbReference>
<evidence type="ECO:0000313" key="4">
    <source>
        <dbReference type="EMBL" id="SAI04607.1"/>
    </source>
</evidence>
<dbReference type="EMBL" id="FKBS01000012">
    <property type="protein sequence ID" value="SAI04607.1"/>
    <property type="molecule type" value="Genomic_DNA"/>
</dbReference>
<dbReference type="InterPro" id="IPR024370">
    <property type="entry name" value="PBP_domain"/>
</dbReference>
<feature type="chain" id="PRO_5007614182" evidence="2">
    <location>
        <begin position="28"/>
        <end position="384"/>
    </location>
</feature>
<keyword evidence="2" id="KW-0732">Signal</keyword>
<evidence type="ECO:0000259" key="3">
    <source>
        <dbReference type="Pfam" id="PF12849"/>
    </source>
</evidence>
<dbReference type="SUPFAM" id="SSF53850">
    <property type="entry name" value="Periplasmic binding protein-like II"/>
    <property type="match status" value="1"/>
</dbReference>
<proteinExistence type="inferred from homology"/>
<dbReference type="PANTHER" id="PTHR42996:SF1">
    <property type="entry name" value="PHOSPHATE-BINDING PROTEIN PSTS"/>
    <property type="match status" value="1"/>
</dbReference>
<dbReference type="Gene3D" id="3.40.190.10">
    <property type="entry name" value="Periplasmic binding protein-like II"/>
    <property type="match status" value="2"/>
</dbReference>
<evidence type="ECO:0000256" key="1">
    <source>
        <dbReference type="ARBA" id="ARBA00008725"/>
    </source>
</evidence>
<evidence type="ECO:0000313" key="5">
    <source>
        <dbReference type="Proteomes" id="UP000077037"/>
    </source>
</evidence>
<name>A0A157M6G4_9BORD</name>
<reference evidence="4 5" key="1">
    <citation type="submission" date="2016-03" db="EMBL/GenBank/DDBJ databases">
        <authorList>
            <consortium name="Pathogen Informatics"/>
        </authorList>
    </citation>
    <scope>NUCLEOTIDE SEQUENCE [LARGE SCALE GENOMIC DNA]</scope>
    <source>
        <strain evidence="4 5">NCTC13364</strain>
    </source>
</reference>
<keyword evidence="4" id="KW-0378">Hydrolase</keyword>
<comment type="similarity">
    <text evidence="1">Belongs to the PstS family.</text>
</comment>
<dbReference type="Pfam" id="PF12849">
    <property type="entry name" value="PBP_like_2"/>
    <property type="match status" value="1"/>
</dbReference>
<sequence>MLIDRSARTAALTACLAATAWASPSSAQQFIQGGGTFAARPTFQQAMDSDALFDTYATGSGDQPSRQAFLQNNPALLDPWFPHPEIHFSNAVISMTATEAATYPTSAPGSNSGRLIQFPAGVMMLGLHVNLPGHSGPLALTTHQVCRIYTGSYTHWNTLDPSLPATPITVGYLTTNSSLTYILSRFLMTNCNPGEQPPNPVVTHMFSDMYGTVPMHFAAVTSNTAMAILVNGHPDTIGYNTVDIPSPALVSIDGFAPTPANATAAMSAFAPPGGTVITNPSSPGYGSGNNPGNPLSWGVSPPVTQPYSGYPLVHYVFTLASQCYQSATVRAAMKSMLNRVLTLPYADPLAPLPNATRAAVASRFLGSGTLAIGDPTYCATVVGR</sequence>
<feature type="domain" description="PBP" evidence="3">
    <location>
        <begin position="26"/>
        <end position="202"/>
    </location>
</feature>
<dbReference type="RefSeq" id="WP_066409539.1">
    <property type="nucleotide sequence ID" value="NZ_FKBS01000012.1"/>
</dbReference>
<accession>A0A157M6G4</accession>
<gene>
    <name evidence="4" type="primary">pstS_1</name>
    <name evidence="4" type="ORF">SAMEA1982600_01040</name>
</gene>
<protein>
    <submittedName>
        <fullName evidence="4">Alkaline phosphatase L</fullName>
        <ecNumber evidence="4">3.1.3.1</ecNumber>
    </submittedName>
</protein>
<dbReference type="PANTHER" id="PTHR42996">
    <property type="entry name" value="PHOSPHATE-BINDING PROTEIN PSTS"/>
    <property type="match status" value="1"/>
</dbReference>
<dbReference type="AlphaFoldDB" id="A0A157M6G4"/>
<organism evidence="4 5">
    <name type="scientific">Bordetella ansorpii</name>
    <dbReference type="NCBI Taxonomy" id="288768"/>
    <lineage>
        <taxon>Bacteria</taxon>
        <taxon>Pseudomonadati</taxon>
        <taxon>Pseudomonadota</taxon>
        <taxon>Betaproteobacteria</taxon>
        <taxon>Burkholderiales</taxon>
        <taxon>Alcaligenaceae</taxon>
        <taxon>Bordetella</taxon>
    </lineage>
</organism>
<dbReference type="InterPro" id="IPR050962">
    <property type="entry name" value="Phosphate-bind_PstS"/>
</dbReference>